<evidence type="ECO:0000313" key="2">
    <source>
        <dbReference type="Proteomes" id="UP000634229"/>
    </source>
</evidence>
<comment type="caution">
    <text evidence="1">The sequence shown here is derived from an EMBL/GenBank/DDBJ whole genome shotgun (WGS) entry which is preliminary data.</text>
</comment>
<protein>
    <submittedName>
        <fullName evidence="1">Uncharacterized protein</fullName>
    </submittedName>
</protein>
<sequence length="148" mass="16358">MRTTRYRTARAGRGIAIDLTAGATLGTEPPSRGERISERMWLDTTPVREHPRDDRSGLRLVADEADRLRPGLALAADAIEARTAGRYVLVTVERVLFNEAHFQPEGLTAALLAWAEEEFGLPAHPGEVSFDEAAHRFVFTWPEPGGRP</sequence>
<name>A0ABS1NGK2_9ACTN</name>
<dbReference type="RefSeq" id="WP_201876462.1">
    <property type="nucleotide sequence ID" value="NZ_JAERRF010000011.1"/>
</dbReference>
<gene>
    <name evidence="1" type="ORF">JK363_20750</name>
</gene>
<evidence type="ECO:0000313" key="1">
    <source>
        <dbReference type="EMBL" id="MBL1099052.1"/>
    </source>
</evidence>
<organism evidence="1 2">
    <name type="scientific">Streptomyces coffeae</name>
    <dbReference type="NCBI Taxonomy" id="621382"/>
    <lineage>
        <taxon>Bacteria</taxon>
        <taxon>Bacillati</taxon>
        <taxon>Actinomycetota</taxon>
        <taxon>Actinomycetes</taxon>
        <taxon>Kitasatosporales</taxon>
        <taxon>Streptomycetaceae</taxon>
        <taxon>Streptomyces</taxon>
    </lineage>
</organism>
<accession>A0ABS1NGK2</accession>
<reference evidence="1 2" key="1">
    <citation type="submission" date="2021-01" db="EMBL/GenBank/DDBJ databases">
        <title>WGS of actinomycetes isolated from Thailand.</title>
        <authorList>
            <person name="Thawai C."/>
        </authorList>
    </citation>
    <scope>NUCLEOTIDE SEQUENCE [LARGE SCALE GENOMIC DNA]</scope>
    <source>
        <strain evidence="1 2">CA1R205</strain>
    </source>
</reference>
<keyword evidence="2" id="KW-1185">Reference proteome</keyword>
<dbReference type="Proteomes" id="UP000634229">
    <property type="component" value="Unassembled WGS sequence"/>
</dbReference>
<proteinExistence type="predicted"/>
<dbReference type="EMBL" id="JAERRF010000011">
    <property type="protein sequence ID" value="MBL1099052.1"/>
    <property type="molecule type" value="Genomic_DNA"/>
</dbReference>